<protein>
    <submittedName>
        <fullName evidence="5">Uncharacterized protein</fullName>
    </submittedName>
</protein>
<dbReference type="OMA" id="TIARFSM"/>
<proteinExistence type="predicted"/>
<evidence type="ECO:0000256" key="2">
    <source>
        <dbReference type="ARBA" id="ARBA00022963"/>
    </source>
</evidence>
<keyword evidence="4" id="KW-0472">Membrane</keyword>
<evidence type="ECO:0000256" key="4">
    <source>
        <dbReference type="SAM" id="Phobius"/>
    </source>
</evidence>
<dbReference type="InParanoid" id="F7AQW7"/>
<dbReference type="EMBL" id="EAAA01001366">
    <property type="status" value="NOT_ANNOTATED_CDS"/>
    <property type="molecule type" value="Genomic_DNA"/>
</dbReference>
<dbReference type="Ensembl" id="ENSCINT00000022362.2">
    <property type="protein sequence ID" value="ENSCINP00000022116.2"/>
    <property type="gene ID" value="ENSCING00000011614.2"/>
</dbReference>
<feature type="transmembrane region" description="Helical" evidence="4">
    <location>
        <begin position="119"/>
        <end position="140"/>
    </location>
</feature>
<dbReference type="HOGENOM" id="CLU_1673163_0_0_1"/>
<name>F7AQW7_CIOIN</name>
<dbReference type="InterPro" id="IPR052214">
    <property type="entry name" value="DAG_Lipase-Related"/>
</dbReference>
<keyword evidence="2" id="KW-0442">Lipid degradation</keyword>
<evidence type="ECO:0000313" key="6">
    <source>
        <dbReference type="Proteomes" id="UP000008144"/>
    </source>
</evidence>
<dbReference type="AlphaFoldDB" id="F7AQW7"/>
<evidence type="ECO:0000313" key="5">
    <source>
        <dbReference type="Ensembl" id="ENSCINP00000022116.2"/>
    </source>
</evidence>
<reference evidence="5" key="3">
    <citation type="submission" date="2025-08" db="UniProtKB">
        <authorList>
            <consortium name="Ensembl"/>
        </authorList>
    </citation>
    <scope>IDENTIFICATION</scope>
</reference>
<keyword evidence="3" id="KW-0443">Lipid metabolism</keyword>
<feature type="transmembrane region" description="Helical" evidence="4">
    <location>
        <begin position="18"/>
        <end position="40"/>
    </location>
</feature>
<reference evidence="5" key="4">
    <citation type="submission" date="2025-09" db="UniProtKB">
        <authorList>
            <consortium name="Ensembl"/>
        </authorList>
    </citation>
    <scope>IDENTIFICATION</scope>
</reference>
<keyword evidence="4" id="KW-1133">Transmembrane helix</keyword>
<feature type="transmembrane region" description="Helical" evidence="4">
    <location>
        <begin position="83"/>
        <end position="107"/>
    </location>
</feature>
<keyword evidence="6" id="KW-1185">Reference proteome</keyword>
<dbReference type="PANTHER" id="PTHR45792:SF8">
    <property type="entry name" value="DIACYLGLYCEROL LIPASE-ALPHA"/>
    <property type="match status" value="1"/>
</dbReference>
<dbReference type="PANTHER" id="PTHR45792">
    <property type="entry name" value="DIACYLGLYCEROL LIPASE HOMOLOG-RELATED"/>
    <property type="match status" value="1"/>
</dbReference>
<evidence type="ECO:0000256" key="3">
    <source>
        <dbReference type="ARBA" id="ARBA00023098"/>
    </source>
</evidence>
<dbReference type="GO" id="GO:0016042">
    <property type="term" value="P:lipid catabolic process"/>
    <property type="evidence" value="ECO:0007669"/>
    <property type="project" value="UniProtKB-KW"/>
</dbReference>
<organism evidence="5 6">
    <name type="scientific">Ciona intestinalis</name>
    <name type="common">Transparent sea squirt</name>
    <name type="synonym">Ascidia intestinalis</name>
    <dbReference type="NCBI Taxonomy" id="7719"/>
    <lineage>
        <taxon>Eukaryota</taxon>
        <taxon>Metazoa</taxon>
        <taxon>Chordata</taxon>
        <taxon>Tunicata</taxon>
        <taxon>Ascidiacea</taxon>
        <taxon>Phlebobranchia</taxon>
        <taxon>Cionidae</taxon>
        <taxon>Ciona</taxon>
    </lineage>
</organism>
<dbReference type="Proteomes" id="UP000008144">
    <property type="component" value="Chromosome 2"/>
</dbReference>
<keyword evidence="4" id="KW-0812">Transmembrane</keyword>
<reference evidence="5" key="2">
    <citation type="journal article" date="2008" name="Genome Biol.">
        <title>Improved genome assembly and evidence-based global gene model set for the chordate Ciona intestinalis: new insight into intron and operon populations.</title>
        <authorList>
            <person name="Satou Y."/>
            <person name="Mineta K."/>
            <person name="Ogasawara M."/>
            <person name="Sasakura Y."/>
            <person name="Shoguchi E."/>
            <person name="Ueno K."/>
            <person name="Yamada L."/>
            <person name="Matsumoto J."/>
            <person name="Wasserscheid J."/>
            <person name="Dewar K."/>
            <person name="Wiley G.B."/>
            <person name="Macmil S.L."/>
            <person name="Roe B.A."/>
            <person name="Zeller R.W."/>
            <person name="Hastings K.E."/>
            <person name="Lemaire P."/>
            <person name="Lindquist E."/>
            <person name="Endo T."/>
            <person name="Hotta K."/>
            <person name="Inaba K."/>
        </authorList>
    </citation>
    <scope>NUCLEOTIDE SEQUENCE [LARGE SCALE GENOMIC DNA]</scope>
    <source>
        <strain evidence="5">wild type</strain>
    </source>
</reference>
<evidence type="ECO:0000256" key="1">
    <source>
        <dbReference type="ARBA" id="ARBA00022801"/>
    </source>
</evidence>
<keyword evidence="1" id="KW-0378">Hydrolase</keyword>
<reference evidence="6" key="1">
    <citation type="journal article" date="2002" name="Science">
        <title>The draft genome of Ciona intestinalis: insights into chordate and vertebrate origins.</title>
        <authorList>
            <person name="Dehal P."/>
            <person name="Satou Y."/>
            <person name="Campbell R.K."/>
            <person name="Chapman J."/>
            <person name="Degnan B."/>
            <person name="De Tomaso A."/>
            <person name="Davidson B."/>
            <person name="Di Gregorio A."/>
            <person name="Gelpke M."/>
            <person name="Goodstein D.M."/>
            <person name="Harafuji N."/>
            <person name="Hastings K.E."/>
            <person name="Ho I."/>
            <person name="Hotta K."/>
            <person name="Huang W."/>
            <person name="Kawashima T."/>
            <person name="Lemaire P."/>
            <person name="Martinez D."/>
            <person name="Meinertzhagen I.A."/>
            <person name="Necula S."/>
            <person name="Nonaka M."/>
            <person name="Putnam N."/>
            <person name="Rash S."/>
            <person name="Saiga H."/>
            <person name="Satake M."/>
            <person name="Terry A."/>
            <person name="Yamada L."/>
            <person name="Wang H.G."/>
            <person name="Awazu S."/>
            <person name="Azumi K."/>
            <person name="Boore J."/>
            <person name="Branno M."/>
            <person name="Chin-Bow S."/>
            <person name="DeSantis R."/>
            <person name="Doyle S."/>
            <person name="Francino P."/>
            <person name="Keys D.N."/>
            <person name="Haga S."/>
            <person name="Hayashi H."/>
            <person name="Hino K."/>
            <person name="Imai K.S."/>
            <person name="Inaba K."/>
            <person name="Kano S."/>
            <person name="Kobayashi K."/>
            <person name="Kobayashi M."/>
            <person name="Lee B.I."/>
            <person name="Makabe K.W."/>
            <person name="Manohar C."/>
            <person name="Matassi G."/>
            <person name="Medina M."/>
            <person name="Mochizuki Y."/>
            <person name="Mount S."/>
            <person name="Morishita T."/>
            <person name="Miura S."/>
            <person name="Nakayama A."/>
            <person name="Nishizaka S."/>
            <person name="Nomoto H."/>
            <person name="Ohta F."/>
            <person name="Oishi K."/>
            <person name="Rigoutsos I."/>
            <person name="Sano M."/>
            <person name="Sasaki A."/>
            <person name="Sasakura Y."/>
            <person name="Shoguchi E."/>
            <person name="Shin-i T."/>
            <person name="Spagnuolo A."/>
            <person name="Stainier D."/>
            <person name="Suzuki M.M."/>
            <person name="Tassy O."/>
            <person name="Takatori N."/>
            <person name="Tokuoka M."/>
            <person name="Yagi K."/>
            <person name="Yoshizaki F."/>
            <person name="Wada S."/>
            <person name="Zhang C."/>
            <person name="Hyatt P.D."/>
            <person name="Larimer F."/>
            <person name="Detter C."/>
            <person name="Doggett N."/>
            <person name="Glavina T."/>
            <person name="Hawkins T."/>
            <person name="Richardson P."/>
            <person name="Lucas S."/>
            <person name="Kohara Y."/>
            <person name="Levine M."/>
            <person name="Satoh N."/>
            <person name="Rokhsar D.S."/>
        </authorList>
    </citation>
    <scope>NUCLEOTIDE SEQUENCE [LARGE SCALE GENOMIC DNA]</scope>
</reference>
<sequence>MPGIVLFKRRWLTGSDDLVLPCFILALLHFTLLIVIIVYVTTSPDIVQYSNVDLNYLVGRNANASFITKVSCAQKVRRISFGYVGLLAGATLLELTIARFSMLGTILNAEKREPISYFLYFRFVVGISELAYTIGAAVHLSGNWDKCHSILSSYNIPI</sequence>
<accession>F7AQW7</accession>
<dbReference type="GO" id="GO:0016787">
    <property type="term" value="F:hydrolase activity"/>
    <property type="evidence" value="ECO:0007669"/>
    <property type="project" value="UniProtKB-KW"/>
</dbReference>